<protein>
    <recommendedName>
        <fullName evidence="1">MADF domain-containing protein</fullName>
    </recommendedName>
</protein>
<dbReference type="EMBL" id="SDOV01000001">
    <property type="protein sequence ID" value="KAH7646097.1"/>
    <property type="molecule type" value="Genomic_DNA"/>
</dbReference>
<dbReference type="InterPro" id="IPR006578">
    <property type="entry name" value="MADF-dom"/>
</dbReference>
<gene>
    <name evidence="2" type="ORF">HUG17_1635</name>
</gene>
<reference evidence="2" key="2">
    <citation type="journal article" date="2021" name="World Allergy Organ. J.">
        <title>Chromosome-level assembly of Dermatophagoides farinae genome and transcriptome reveals two novel allergens Der f 37 and Der f 39.</title>
        <authorList>
            <person name="Chen J."/>
            <person name="Cai Z."/>
            <person name="Fan D."/>
            <person name="Hu J."/>
            <person name="Hou Y."/>
            <person name="He Y."/>
            <person name="Zhang Z."/>
            <person name="Zhao Z."/>
            <person name="Gao P."/>
            <person name="Hu W."/>
            <person name="Sun J."/>
            <person name="Li J."/>
            <person name="Ji K."/>
        </authorList>
    </citation>
    <scope>NUCLEOTIDE SEQUENCE</scope>
    <source>
        <strain evidence="2">JKM2019</strain>
    </source>
</reference>
<evidence type="ECO:0000313" key="2">
    <source>
        <dbReference type="EMBL" id="KAH7646097.1"/>
    </source>
</evidence>
<comment type="caution">
    <text evidence="2">The sequence shown here is derived from an EMBL/GenBank/DDBJ whole genome shotgun (WGS) entry which is preliminary data.</text>
</comment>
<dbReference type="Pfam" id="PF10545">
    <property type="entry name" value="MADF_DNA_bdg"/>
    <property type="match status" value="1"/>
</dbReference>
<accession>A0A9D4P8L2</accession>
<dbReference type="SMART" id="SM00595">
    <property type="entry name" value="MADF"/>
    <property type="match status" value="1"/>
</dbReference>
<proteinExistence type="predicted"/>
<dbReference type="PROSITE" id="PS51029">
    <property type="entry name" value="MADF"/>
    <property type="match status" value="1"/>
</dbReference>
<evidence type="ECO:0000259" key="1">
    <source>
        <dbReference type="PROSITE" id="PS51029"/>
    </source>
</evidence>
<dbReference type="PANTHER" id="PTHR22930:SF269">
    <property type="entry name" value="NUCLEASE HARBI1-LIKE PROTEIN"/>
    <property type="match status" value="1"/>
</dbReference>
<feature type="domain" description="MADF" evidence="1">
    <location>
        <begin position="274"/>
        <end position="374"/>
    </location>
</feature>
<name>A0A9D4P8L2_DERFA</name>
<sequence length="531" mass="62023">MSSDIINLQAMKVNQIRRRKKVLLSMLRQNSGLLYSSRRFGISPKFKLRDQEGEFAKVFPQLKSNPEAFYEYLGMSEKTFMLILNGIQDKITRRSIRKPISPEEQLFACIRYLVQGVSHRVSEQQLRIAHQTISGIVTRVCQAICDTFMEKYLSFPTVEEFKQISNRFWTTWNIPNCLGAIDGKHIRIKNSDNKYGIYMQAVTDADYRFICCDVGVYNGQSDKEFFSNSIFGQSPKFEMNEEETIHPIVVDAKRQRLIEKFIDSGKWPLELEVDFIEALKKCPALWAKQTESFKNPLLKASQLERLGLEFSGLSEANIVSKIKLLKDNFTRVHKQIAALENSNEDQMVIEDKIKALKSKWHHYERCEFLAEHIKHRNRASKDGTNENSQESTSSGFANMVSWFTSSMSYPERWQGAEDLPFVKFQPTEKMRQQKNSHIKNQRSRLMQRQKEMTECYMDVDSLVKTMEKQEESLLKREQMLKAEREKLSLNPLFNYILGKDHVVKKINPSKIDDLKFELDGVIDRYAREHPK</sequence>
<dbReference type="AlphaFoldDB" id="A0A9D4P8L2"/>
<organism evidence="2">
    <name type="scientific">Dermatophagoides farinae</name>
    <name type="common">American house dust mite</name>
    <dbReference type="NCBI Taxonomy" id="6954"/>
    <lineage>
        <taxon>Eukaryota</taxon>
        <taxon>Metazoa</taxon>
        <taxon>Ecdysozoa</taxon>
        <taxon>Arthropoda</taxon>
        <taxon>Chelicerata</taxon>
        <taxon>Arachnida</taxon>
        <taxon>Acari</taxon>
        <taxon>Acariformes</taxon>
        <taxon>Sarcoptiformes</taxon>
        <taxon>Astigmata</taxon>
        <taxon>Psoroptidia</taxon>
        <taxon>Analgoidea</taxon>
        <taxon>Pyroglyphidae</taxon>
        <taxon>Dermatophagoidinae</taxon>
        <taxon>Dermatophagoides</taxon>
    </lineage>
</organism>
<dbReference type="Proteomes" id="UP000828236">
    <property type="component" value="Unassembled WGS sequence"/>
</dbReference>
<reference evidence="2" key="1">
    <citation type="submission" date="2020-06" db="EMBL/GenBank/DDBJ databases">
        <authorList>
            <person name="Ji K."/>
            <person name="Li J."/>
        </authorList>
    </citation>
    <scope>NUCLEOTIDE SEQUENCE</scope>
    <source>
        <strain evidence="2">JKM2019</strain>
        <tissue evidence="2">Whole body</tissue>
    </source>
</reference>
<dbReference type="PANTHER" id="PTHR22930">
    <property type="match status" value="1"/>
</dbReference>
<dbReference type="InterPro" id="IPR045249">
    <property type="entry name" value="HARBI1-like"/>
</dbReference>